<dbReference type="AlphaFoldDB" id="A0A0D7B736"/>
<proteinExistence type="predicted"/>
<sequence>MVDSIHKFDVKLENERVKLVPFIHPTHSQLMLDAHPPDTLYDLLPLGPFTSVDQFYSSFYSRRIEPNPLTDSLFAVFDKTRAPDAPEKEDGTTFAGMIGFLGTSFANLSTEIAYVVTLPAFQRTHVTGNAIGLLMKYALDTPDNGGLGLRRVQWCASTSNPKSANAAKRMEFVQEGIRRWNWVLSEEQGFLGGNGKALREGDPRPDCVGRDSYVLSVCWDDWENGVRELVEKSMNRKV</sequence>
<dbReference type="Proteomes" id="UP000054007">
    <property type="component" value="Unassembled WGS sequence"/>
</dbReference>
<dbReference type="InterPro" id="IPR051908">
    <property type="entry name" value="Ribosomal_N-acetyltransferase"/>
</dbReference>
<dbReference type="SUPFAM" id="SSF55729">
    <property type="entry name" value="Acyl-CoA N-acyltransferases (Nat)"/>
    <property type="match status" value="1"/>
</dbReference>
<organism evidence="2 3">
    <name type="scientific">Cylindrobasidium torrendii FP15055 ss-10</name>
    <dbReference type="NCBI Taxonomy" id="1314674"/>
    <lineage>
        <taxon>Eukaryota</taxon>
        <taxon>Fungi</taxon>
        <taxon>Dikarya</taxon>
        <taxon>Basidiomycota</taxon>
        <taxon>Agaricomycotina</taxon>
        <taxon>Agaricomycetes</taxon>
        <taxon>Agaricomycetidae</taxon>
        <taxon>Agaricales</taxon>
        <taxon>Marasmiineae</taxon>
        <taxon>Physalacriaceae</taxon>
        <taxon>Cylindrobasidium</taxon>
    </lineage>
</organism>
<dbReference type="EMBL" id="KN880569">
    <property type="protein sequence ID" value="KIY66004.1"/>
    <property type="molecule type" value="Genomic_DNA"/>
</dbReference>
<dbReference type="GO" id="GO:0008999">
    <property type="term" value="F:protein-N-terminal-alanine acetyltransferase activity"/>
    <property type="evidence" value="ECO:0007669"/>
    <property type="project" value="TreeGrafter"/>
</dbReference>
<reference evidence="2 3" key="1">
    <citation type="journal article" date="2015" name="Fungal Genet. Biol.">
        <title>Evolution of novel wood decay mechanisms in Agaricales revealed by the genome sequences of Fistulina hepatica and Cylindrobasidium torrendii.</title>
        <authorList>
            <person name="Floudas D."/>
            <person name="Held B.W."/>
            <person name="Riley R."/>
            <person name="Nagy L.G."/>
            <person name="Koehler G."/>
            <person name="Ransdell A.S."/>
            <person name="Younus H."/>
            <person name="Chow J."/>
            <person name="Chiniquy J."/>
            <person name="Lipzen A."/>
            <person name="Tritt A."/>
            <person name="Sun H."/>
            <person name="Haridas S."/>
            <person name="LaButti K."/>
            <person name="Ohm R.A."/>
            <person name="Kues U."/>
            <person name="Blanchette R.A."/>
            <person name="Grigoriev I.V."/>
            <person name="Minto R.E."/>
            <person name="Hibbett D.S."/>
        </authorList>
    </citation>
    <scope>NUCLEOTIDE SEQUENCE [LARGE SCALE GENOMIC DNA]</scope>
    <source>
        <strain evidence="2 3">FP15055 ss-10</strain>
    </source>
</reference>
<gene>
    <name evidence="2" type="ORF">CYLTODRAFT_378474</name>
</gene>
<evidence type="ECO:0000259" key="1">
    <source>
        <dbReference type="Pfam" id="PF13302"/>
    </source>
</evidence>
<feature type="domain" description="N-acetyltransferase" evidence="1">
    <location>
        <begin position="58"/>
        <end position="172"/>
    </location>
</feature>
<evidence type="ECO:0000313" key="3">
    <source>
        <dbReference type="Proteomes" id="UP000054007"/>
    </source>
</evidence>
<dbReference type="PANTHER" id="PTHR43441:SF5">
    <property type="entry name" value="FAMILY ACETYLTRANSFERASE, PUTATIVE-RELATED"/>
    <property type="match status" value="1"/>
</dbReference>
<dbReference type="Pfam" id="PF13302">
    <property type="entry name" value="Acetyltransf_3"/>
    <property type="match status" value="1"/>
</dbReference>
<accession>A0A0D7B736</accession>
<dbReference type="InterPro" id="IPR000182">
    <property type="entry name" value="GNAT_dom"/>
</dbReference>
<dbReference type="OrthoDB" id="41238at2759"/>
<evidence type="ECO:0000313" key="2">
    <source>
        <dbReference type="EMBL" id="KIY66004.1"/>
    </source>
</evidence>
<dbReference type="Gene3D" id="3.40.630.30">
    <property type="match status" value="1"/>
</dbReference>
<dbReference type="InterPro" id="IPR016181">
    <property type="entry name" value="Acyl_CoA_acyltransferase"/>
</dbReference>
<name>A0A0D7B736_9AGAR</name>
<protein>
    <recommendedName>
        <fullName evidence="1">N-acetyltransferase domain-containing protein</fullName>
    </recommendedName>
</protein>
<dbReference type="PANTHER" id="PTHR43441">
    <property type="entry name" value="RIBOSOMAL-PROTEIN-SERINE ACETYLTRANSFERASE"/>
    <property type="match status" value="1"/>
</dbReference>
<keyword evidence="3" id="KW-1185">Reference proteome</keyword>
<dbReference type="GO" id="GO:1990189">
    <property type="term" value="F:protein N-terminal-serine acetyltransferase activity"/>
    <property type="evidence" value="ECO:0007669"/>
    <property type="project" value="TreeGrafter"/>
</dbReference>